<evidence type="ECO:0000256" key="1">
    <source>
        <dbReference type="SAM" id="MobiDB-lite"/>
    </source>
</evidence>
<dbReference type="Proteomes" id="UP000789396">
    <property type="component" value="Unassembled WGS sequence"/>
</dbReference>
<gene>
    <name evidence="2" type="ORF">RFULGI_LOCUS7115</name>
</gene>
<protein>
    <submittedName>
        <fullName evidence="2">19971_t:CDS:1</fullName>
    </submittedName>
</protein>
<feature type="region of interest" description="Disordered" evidence="1">
    <location>
        <begin position="93"/>
        <end position="144"/>
    </location>
</feature>
<dbReference type="EMBL" id="CAJVPZ010009950">
    <property type="protein sequence ID" value="CAG8614589.1"/>
    <property type="molecule type" value="Genomic_DNA"/>
</dbReference>
<feature type="non-terminal residue" evidence="2">
    <location>
        <position position="1"/>
    </location>
</feature>
<feature type="compositionally biased region" description="Polar residues" evidence="1">
    <location>
        <begin position="101"/>
        <end position="127"/>
    </location>
</feature>
<accession>A0A9N9GJA5</accession>
<sequence>FEQRGHTSLLTGKVQLRLGVFEDGDQSEDDNIHLDLNQRTDYIKNLMADLPPAPTGLVIKEKEDHELGTPLAPSPNQQDTYDSVEGFRTDFQNEKDEEPQTKVQNENNVEPQKNIQNEKNGKLQKNIQNEKNDQNEKNVEPPKKVVKKKKKIVLQMSLFGKIWTALDRMTTPRTRKRFQGVNSLTLNSDDSSSLCDDKQLHITANIESELIELTKNDKSGPFKDLLGNLKLTIEEMDAFVRVLR</sequence>
<reference evidence="2" key="1">
    <citation type="submission" date="2021-06" db="EMBL/GenBank/DDBJ databases">
        <authorList>
            <person name="Kallberg Y."/>
            <person name="Tangrot J."/>
            <person name="Rosling A."/>
        </authorList>
    </citation>
    <scope>NUCLEOTIDE SEQUENCE</scope>
    <source>
        <strain evidence="2">IN212</strain>
    </source>
</reference>
<evidence type="ECO:0000313" key="2">
    <source>
        <dbReference type="EMBL" id="CAG8614589.1"/>
    </source>
</evidence>
<dbReference type="AlphaFoldDB" id="A0A9N9GJA5"/>
<feature type="non-terminal residue" evidence="2">
    <location>
        <position position="244"/>
    </location>
</feature>
<organism evidence="2 3">
    <name type="scientific">Racocetra fulgida</name>
    <dbReference type="NCBI Taxonomy" id="60492"/>
    <lineage>
        <taxon>Eukaryota</taxon>
        <taxon>Fungi</taxon>
        <taxon>Fungi incertae sedis</taxon>
        <taxon>Mucoromycota</taxon>
        <taxon>Glomeromycotina</taxon>
        <taxon>Glomeromycetes</taxon>
        <taxon>Diversisporales</taxon>
        <taxon>Gigasporaceae</taxon>
        <taxon>Racocetra</taxon>
    </lineage>
</organism>
<name>A0A9N9GJA5_9GLOM</name>
<dbReference type="OrthoDB" id="2590500at2759"/>
<feature type="compositionally biased region" description="Basic and acidic residues" evidence="1">
    <location>
        <begin position="128"/>
        <end position="143"/>
    </location>
</feature>
<proteinExistence type="predicted"/>
<evidence type="ECO:0000313" key="3">
    <source>
        <dbReference type="Proteomes" id="UP000789396"/>
    </source>
</evidence>
<comment type="caution">
    <text evidence="2">The sequence shown here is derived from an EMBL/GenBank/DDBJ whole genome shotgun (WGS) entry which is preliminary data.</text>
</comment>
<keyword evidence="3" id="KW-1185">Reference proteome</keyword>